<dbReference type="EMBL" id="BAAATZ010000007">
    <property type="protein sequence ID" value="GAA2724976.1"/>
    <property type="molecule type" value="Genomic_DNA"/>
</dbReference>
<dbReference type="InterPro" id="IPR020476">
    <property type="entry name" value="Nudix_hydrolase"/>
</dbReference>
<dbReference type="PROSITE" id="PS51462">
    <property type="entry name" value="NUDIX"/>
    <property type="match status" value="1"/>
</dbReference>
<accession>A0ABN3U5F3</accession>
<keyword evidence="4" id="KW-0460">Magnesium</keyword>
<dbReference type="Proteomes" id="UP001501842">
    <property type="component" value="Unassembled WGS sequence"/>
</dbReference>
<sequence length="154" mass="16881">MSESRPAVRIVCVDASGRLLLLHWNDPVNGRRYWEPPGGGVDPGETPLQAARRELVEETGLDPARVEDVSVVVPRDFTWLGVHYVKDEPFFPARFPTDRPPAAPTAFTPHENDTYLGCAWLLPEELADLPDPVDPLTFPADAARLLALSAGNAC</sequence>
<evidence type="ECO:0000256" key="3">
    <source>
        <dbReference type="ARBA" id="ARBA00022801"/>
    </source>
</evidence>
<dbReference type="SUPFAM" id="SSF55811">
    <property type="entry name" value="Nudix"/>
    <property type="match status" value="1"/>
</dbReference>
<comment type="caution">
    <text evidence="7">The sequence shown here is derived from an EMBL/GenBank/DDBJ whole genome shotgun (WGS) entry which is preliminary data.</text>
</comment>
<proteinExistence type="inferred from homology"/>
<dbReference type="CDD" id="cd04685">
    <property type="entry name" value="NUDIX_Hydrolase"/>
    <property type="match status" value="1"/>
</dbReference>
<comment type="similarity">
    <text evidence="2 5">Belongs to the Nudix hydrolase family.</text>
</comment>
<keyword evidence="3 5" id="KW-0378">Hydrolase</keyword>
<dbReference type="PANTHER" id="PTHR43046:SF12">
    <property type="entry name" value="GDP-MANNOSE MANNOSYL HYDROLASE"/>
    <property type="match status" value="1"/>
</dbReference>
<evidence type="ECO:0000256" key="5">
    <source>
        <dbReference type="RuleBase" id="RU003476"/>
    </source>
</evidence>
<dbReference type="Pfam" id="PF00293">
    <property type="entry name" value="NUDIX"/>
    <property type="match status" value="1"/>
</dbReference>
<dbReference type="PROSITE" id="PS00893">
    <property type="entry name" value="NUDIX_BOX"/>
    <property type="match status" value="1"/>
</dbReference>
<dbReference type="InterPro" id="IPR020084">
    <property type="entry name" value="NUDIX_hydrolase_CS"/>
</dbReference>
<evidence type="ECO:0000313" key="7">
    <source>
        <dbReference type="EMBL" id="GAA2724976.1"/>
    </source>
</evidence>
<evidence type="ECO:0000256" key="2">
    <source>
        <dbReference type="ARBA" id="ARBA00005582"/>
    </source>
</evidence>
<evidence type="ECO:0000259" key="6">
    <source>
        <dbReference type="PROSITE" id="PS51462"/>
    </source>
</evidence>
<feature type="domain" description="Nudix hydrolase" evidence="6">
    <location>
        <begin position="3"/>
        <end position="143"/>
    </location>
</feature>
<dbReference type="Gene3D" id="3.90.79.10">
    <property type="entry name" value="Nucleoside Triphosphate Pyrophosphohydrolase"/>
    <property type="match status" value="1"/>
</dbReference>
<dbReference type="PANTHER" id="PTHR43046">
    <property type="entry name" value="GDP-MANNOSE MANNOSYL HYDROLASE"/>
    <property type="match status" value="1"/>
</dbReference>
<gene>
    <name evidence="7" type="ORF">GCM10010439_23930</name>
</gene>
<name>A0ABN3U5F3_9ACTN</name>
<evidence type="ECO:0000313" key="8">
    <source>
        <dbReference type="Proteomes" id="UP001501842"/>
    </source>
</evidence>
<reference evidence="7 8" key="1">
    <citation type="journal article" date="2019" name="Int. J. Syst. Evol. Microbiol.">
        <title>The Global Catalogue of Microorganisms (GCM) 10K type strain sequencing project: providing services to taxonomists for standard genome sequencing and annotation.</title>
        <authorList>
            <consortium name="The Broad Institute Genomics Platform"/>
            <consortium name="The Broad Institute Genome Sequencing Center for Infectious Disease"/>
            <person name="Wu L."/>
            <person name="Ma J."/>
        </authorList>
    </citation>
    <scope>NUCLEOTIDE SEQUENCE [LARGE SCALE GENOMIC DNA]</scope>
    <source>
        <strain evidence="7 8">JCM 8201</strain>
    </source>
</reference>
<dbReference type="RefSeq" id="WP_344450380.1">
    <property type="nucleotide sequence ID" value="NZ_BAAATZ010000007.1"/>
</dbReference>
<keyword evidence="8" id="KW-1185">Reference proteome</keyword>
<dbReference type="InterPro" id="IPR000086">
    <property type="entry name" value="NUDIX_hydrolase_dom"/>
</dbReference>
<comment type="cofactor">
    <cofactor evidence="1">
        <name>Mg(2+)</name>
        <dbReference type="ChEBI" id="CHEBI:18420"/>
    </cofactor>
</comment>
<evidence type="ECO:0000256" key="4">
    <source>
        <dbReference type="ARBA" id="ARBA00022842"/>
    </source>
</evidence>
<dbReference type="InterPro" id="IPR015797">
    <property type="entry name" value="NUDIX_hydrolase-like_dom_sf"/>
</dbReference>
<protein>
    <recommendedName>
        <fullName evidence="6">Nudix hydrolase domain-containing protein</fullName>
    </recommendedName>
</protein>
<dbReference type="PRINTS" id="PR00502">
    <property type="entry name" value="NUDIXFAMILY"/>
</dbReference>
<organism evidence="7 8">
    <name type="scientific">Actinocorallia aurantiaca</name>
    <dbReference type="NCBI Taxonomy" id="46204"/>
    <lineage>
        <taxon>Bacteria</taxon>
        <taxon>Bacillati</taxon>
        <taxon>Actinomycetota</taxon>
        <taxon>Actinomycetes</taxon>
        <taxon>Streptosporangiales</taxon>
        <taxon>Thermomonosporaceae</taxon>
        <taxon>Actinocorallia</taxon>
    </lineage>
</organism>
<evidence type="ECO:0000256" key="1">
    <source>
        <dbReference type="ARBA" id="ARBA00001946"/>
    </source>
</evidence>